<keyword evidence="3" id="KW-1185">Reference proteome</keyword>
<accession>A0ABR3NRJ4</accession>
<name>A0ABR3NRJ4_9TELE</name>
<proteinExistence type="predicted"/>
<dbReference type="InterPro" id="IPR013320">
    <property type="entry name" value="ConA-like_dom_sf"/>
</dbReference>
<dbReference type="InterPro" id="IPR003879">
    <property type="entry name" value="Butyrophylin_SPRY"/>
</dbReference>
<dbReference type="Proteomes" id="UP001558613">
    <property type="component" value="Unassembled WGS sequence"/>
</dbReference>
<evidence type="ECO:0000313" key="2">
    <source>
        <dbReference type="EMBL" id="KAL1279372.1"/>
    </source>
</evidence>
<dbReference type="Gene3D" id="2.60.120.920">
    <property type="match status" value="1"/>
</dbReference>
<sequence>MMKDNDAFFLKEFPVLMERVQISQLDPQTPSGALIDVPRYLDNLPFRVWRKTKDIVQYTPVILDPNTAHPHLIVSDDLTNVKETEHCK</sequence>
<dbReference type="Pfam" id="PF13765">
    <property type="entry name" value="PRY"/>
    <property type="match status" value="1"/>
</dbReference>
<dbReference type="InterPro" id="IPR006574">
    <property type="entry name" value="PRY"/>
</dbReference>
<protein>
    <recommendedName>
        <fullName evidence="1">SPRY-associated domain-containing protein</fullName>
    </recommendedName>
</protein>
<feature type="domain" description="SPRY-associated" evidence="1">
    <location>
        <begin position="61"/>
        <end position="85"/>
    </location>
</feature>
<dbReference type="InterPro" id="IPR043136">
    <property type="entry name" value="B30.2/SPRY_sf"/>
</dbReference>
<organism evidence="2 3">
    <name type="scientific">Cirrhinus molitorella</name>
    <name type="common">mud carp</name>
    <dbReference type="NCBI Taxonomy" id="172907"/>
    <lineage>
        <taxon>Eukaryota</taxon>
        <taxon>Metazoa</taxon>
        <taxon>Chordata</taxon>
        <taxon>Craniata</taxon>
        <taxon>Vertebrata</taxon>
        <taxon>Euteleostomi</taxon>
        <taxon>Actinopterygii</taxon>
        <taxon>Neopterygii</taxon>
        <taxon>Teleostei</taxon>
        <taxon>Ostariophysi</taxon>
        <taxon>Cypriniformes</taxon>
        <taxon>Cyprinidae</taxon>
        <taxon>Labeoninae</taxon>
        <taxon>Labeonini</taxon>
        <taxon>Cirrhinus</taxon>
    </lineage>
</organism>
<gene>
    <name evidence="2" type="ORF">QQF64_026045</name>
</gene>
<reference evidence="2 3" key="1">
    <citation type="submission" date="2023-09" db="EMBL/GenBank/DDBJ databases">
        <authorList>
            <person name="Wang M."/>
        </authorList>
    </citation>
    <scope>NUCLEOTIDE SEQUENCE [LARGE SCALE GENOMIC DNA]</scope>
    <source>
        <strain evidence="2">GT-2023</strain>
        <tissue evidence="2">Liver</tissue>
    </source>
</reference>
<dbReference type="SUPFAM" id="SSF49899">
    <property type="entry name" value="Concanavalin A-like lectins/glucanases"/>
    <property type="match status" value="1"/>
</dbReference>
<comment type="caution">
    <text evidence="2">The sequence shown here is derived from an EMBL/GenBank/DDBJ whole genome shotgun (WGS) entry which is preliminary data.</text>
</comment>
<dbReference type="EMBL" id="JAYMGO010000003">
    <property type="protein sequence ID" value="KAL1279372.1"/>
    <property type="molecule type" value="Genomic_DNA"/>
</dbReference>
<evidence type="ECO:0000313" key="3">
    <source>
        <dbReference type="Proteomes" id="UP001558613"/>
    </source>
</evidence>
<evidence type="ECO:0000259" key="1">
    <source>
        <dbReference type="Pfam" id="PF13765"/>
    </source>
</evidence>
<dbReference type="PRINTS" id="PR01407">
    <property type="entry name" value="BUTYPHLNCDUF"/>
</dbReference>